<dbReference type="VEuPathDB" id="FungiDB:HZS61_010163"/>
<dbReference type="VEuPathDB" id="FungiDB:FOMG_04777"/>
<evidence type="ECO:0000256" key="4">
    <source>
        <dbReference type="ARBA" id="ARBA00022723"/>
    </source>
</evidence>
<keyword evidence="3" id="KW-0028">Amino-acid biosynthesis</keyword>
<reference evidence="10 11" key="1">
    <citation type="journal article" date="2018" name="Sci. Rep.">
        <title>Characterisation of pathogen-specific regions and novel effector candidates in Fusarium oxysporum f. sp. cepae.</title>
        <authorList>
            <person name="Armitage A.D."/>
            <person name="Taylor A."/>
            <person name="Sobczyk M.K."/>
            <person name="Baxter L."/>
            <person name="Greenfield B.P."/>
            <person name="Bates H.J."/>
            <person name="Wilson F."/>
            <person name="Jackson A.C."/>
            <person name="Ott S."/>
            <person name="Harrison R.J."/>
            <person name="Clarkson J.P."/>
        </authorList>
    </citation>
    <scope>NUCLEOTIDE SEQUENCE [LARGE SCALE GENOMIC DNA]</scope>
    <source>
        <strain evidence="10 11">Fo_A13</strain>
    </source>
</reference>
<evidence type="ECO:0000256" key="6">
    <source>
        <dbReference type="ARBA" id="ARBA00023002"/>
    </source>
</evidence>
<dbReference type="GO" id="GO:0046872">
    <property type="term" value="F:metal ion binding"/>
    <property type="evidence" value="ECO:0007669"/>
    <property type="project" value="UniProtKB-KW"/>
</dbReference>
<evidence type="ECO:0000256" key="2">
    <source>
        <dbReference type="ARBA" id="ARBA00022430"/>
    </source>
</evidence>
<evidence type="ECO:0000313" key="11">
    <source>
        <dbReference type="Proteomes" id="UP000285084"/>
    </source>
</evidence>
<keyword evidence="4" id="KW-0479">Metal-binding</keyword>
<dbReference type="Pfam" id="PF00180">
    <property type="entry name" value="Iso_dh"/>
    <property type="match status" value="1"/>
</dbReference>
<dbReference type="EMBL" id="MRCX01000044">
    <property type="protein sequence ID" value="RKK77549.1"/>
    <property type="molecule type" value="Genomic_DNA"/>
</dbReference>
<evidence type="ECO:0000256" key="1">
    <source>
        <dbReference type="ARBA" id="ARBA00007769"/>
    </source>
</evidence>
<dbReference type="AlphaFoldDB" id="A0A420NB99"/>
<proteinExistence type="inferred from homology"/>
<evidence type="ECO:0000259" key="9">
    <source>
        <dbReference type="SMART" id="SM01329"/>
    </source>
</evidence>
<accession>A0A420NB99</accession>
<dbReference type="PANTHER" id="PTHR42979:SF1">
    <property type="entry name" value="3-ISOPROPYLMALATE DEHYDROGENASE"/>
    <property type="match status" value="1"/>
</dbReference>
<feature type="domain" description="Isopropylmalate dehydrogenase-like" evidence="9">
    <location>
        <begin position="1"/>
        <end position="162"/>
    </location>
</feature>
<evidence type="ECO:0000256" key="3">
    <source>
        <dbReference type="ARBA" id="ARBA00022605"/>
    </source>
</evidence>
<dbReference type="GO" id="GO:0003862">
    <property type="term" value="F:3-isopropylmalate dehydrogenase activity"/>
    <property type="evidence" value="ECO:0007669"/>
    <property type="project" value="InterPro"/>
</dbReference>
<evidence type="ECO:0000313" key="10">
    <source>
        <dbReference type="EMBL" id="RKK77549.1"/>
    </source>
</evidence>
<dbReference type="GO" id="GO:0009098">
    <property type="term" value="P:L-leucine biosynthetic process"/>
    <property type="evidence" value="ECO:0007669"/>
    <property type="project" value="UniProtKB-KW"/>
</dbReference>
<comment type="caution">
    <text evidence="10">The sequence shown here is derived from an EMBL/GenBank/DDBJ whole genome shotgun (WGS) entry which is preliminary data.</text>
</comment>
<evidence type="ECO:0000256" key="7">
    <source>
        <dbReference type="ARBA" id="ARBA00023027"/>
    </source>
</evidence>
<dbReference type="Gene3D" id="3.40.718.10">
    <property type="entry name" value="Isopropylmalate Dehydrogenase"/>
    <property type="match status" value="1"/>
</dbReference>
<dbReference type="InterPro" id="IPR024084">
    <property type="entry name" value="IsoPropMal-DH-like_dom"/>
</dbReference>
<evidence type="ECO:0000256" key="5">
    <source>
        <dbReference type="ARBA" id="ARBA00022842"/>
    </source>
</evidence>
<dbReference type="Proteomes" id="UP000285084">
    <property type="component" value="Unassembled WGS sequence"/>
</dbReference>
<keyword evidence="5" id="KW-0460">Magnesium</keyword>
<keyword evidence="2" id="KW-0432">Leucine biosynthesis</keyword>
<dbReference type="VEuPathDB" id="FungiDB:FOZG_04951"/>
<dbReference type="SMART" id="SM01329">
    <property type="entry name" value="Iso_dh"/>
    <property type="match status" value="1"/>
</dbReference>
<dbReference type="SUPFAM" id="SSF53659">
    <property type="entry name" value="Isocitrate/Isopropylmalate dehydrogenase-like"/>
    <property type="match status" value="1"/>
</dbReference>
<dbReference type="InterPro" id="IPR004429">
    <property type="entry name" value="Isopropylmalate_DH"/>
</dbReference>
<dbReference type="PANTHER" id="PTHR42979">
    <property type="entry name" value="3-ISOPROPYLMALATE DEHYDROGENASE"/>
    <property type="match status" value="1"/>
</dbReference>
<dbReference type="VEuPathDB" id="FungiDB:FOXG_02267"/>
<protein>
    <recommendedName>
        <fullName evidence="9">Isopropylmalate dehydrogenase-like domain-containing protein</fullName>
    </recommendedName>
</protein>
<keyword evidence="7" id="KW-0520">NAD</keyword>
<sequence>MGGCSIDANGTTIGNETLAAAKDAGDVLLGSIGGPEWGTGALRPEQGLLKLRKRMGTYGDLRPYFFAFDSLVDASPFVIVRELTCGIYFGECKLLPAWDTEPYSYAEVERVARLAGFLARDLSDKKVWSLDKANVLATSRLWRKVMTETFKKEFLILRSSAS</sequence>
<dbReference type="VEuPathDB" id="FungiDB:FOC1_g10013490"/>
<keyword evidence="8" id="KW-0100">Branched-chain amino acid biosynthesis</keyword>
<gene>
    <name evidence="10" type="ORF">BFJ69_g6098</name>
</gene>
<organism evidence="10 11">
    <name type="scientific">Fusarium oxysporum</name>
    <name type="common">Fusarium vascular wilt</name>
    <dbReference type="NCBI Taxonomy" id="5507"/>
    <lineage>
        <taxon>Eukaryota</taxon>
        <taxon>Fungi</taxon>
        <taxon>Dikarya</taxon>
        <taxon>Ascomycota</taxon>
        <taxon>Pezizomycotina</taxon>
        <taxon>Sordariomycetes</taxon>
        <taxon>Hypocreomycetidae</taxon>
        <taxon>Hypocreales</taxon>
        <taxon>Nectriaceae</taxon>
        <taxon>Fusarium</taxon>
        <taxon>Fusarium oxysporum species complex</taxon>
    </lineage>
</organism>
<comment type="similarity">
    <text evidence="1">Belongs to the isocitrate and isopropylmalate dehydrogenases family.</text>
</comment>
<dbReference type="VEuPathDB" id="FungiDB:FOIG_05524"/>
<name>A0A420NB99_FUSOX</name>
<evidence type="ECO:0000256" key="8">
    <source>
        <dbReference type="ARBA" id="ARBA00023304"/>
    </source>
</evidence>
<dbReference type="GO" id="GO:0005829">
    <property type="term" value="C:cytosol"/>
    <property type="evidence" value="ECO:0007669"/>
    <property type="project" value="TreeGrafter"/>
</dbReference>
<keyword evidence="6" id="KW-0560">Oxidoreductase</keyword>